<organism evidence="2 3">
    <name type="scientific">Methylovorus glucosotrophus (strain SIP3-4)</name>
    <dbReference type="NCBI Taxonomy" id="582744"/>
    <lineage>
        <taxon>Bacteria</taxon>
        <taxon>Pseudomonadati</taxon>
        <taxon>Pseudomonadota</taxon>
        <taxon>Betaproteobacteria</taxon>
        <taxon>Nitrosomonadales</taxon>
        <taxon>Methylophilaceae</taxon>
        <taxon>Methylovorus</taxon>
    </lineage>
</organism>
<proteinExistence type="predicted"/>
<evidence type="ECO:0000256" key="1">
    <source>
        <dbReference type="SAM" id="SignalP"/>
    </source>
</evidence>
<feature type="chain" id="PRO_5002973675" description="Outer membrane protein beta-barrel domain-containing protein" evidence="1">
    <location>
        <begin position="21"/>
        <end position="233"/>
    </location>
</feature>
<sequence precursor="true">MKRLRTLPALLLVLPLAAHAARPMITDDARVVDPRSCQLETWTKHNANSDEYWALPGCNVGENLELTYGGALTREDGDSNTTDVILQAKTLFRPLTTNNYGIGLVVGHARHPSVDEKSSMLGDAYAYMPASFSLANDALILHVNLGWLHEKAEHQNKLTWGVGSETRLNERLQAIAEVFGDDREHPFYQVGLRYWLVRERVQIDTTYGNRMDQGNEDRWLSVGLRLLSPQLWH</sequence>
<evidence type="ECO:0000313" key="3">
    <source>
        <dbReference type="Proteomes" id="UP000002743"/>
    </source>
</evidence>
<dbReference type="OrthoDB" id="8526647at2"/>
<evidence type="ECO:0008006" key="4">
    <source>
        <dbReference type="Google" id="ProtNLM"/>
    </source>
</evidence>
<dbReference type="Proteomes" id="UP000002743">
    <property type="component" value="Chromosome"/>
</dbReference>
<dbReference type="AlphaFoldDB" id="C6X6W4"/>
<gene>
    <name evidence="2" type="ordered locus">Msip34_1865</name>
</gene>
<protein>
    <recommendedName>
        <fullName evidence="4">Outer membrane protein beta-barrel domain-containing protein</fullName>
    </recommendedName>
</protein>
<accession>C6X6W4</accession>
<evidence type="ECO:0000313" key="2">
    <source>
        <dbReference type="EMBL" id="ACT51107.1"/>
    </source>
</evidence>
<dbReference type="HOGENOM" id="CLU_102834_0_0_4"/>
<feature type="signal peptide" evidence="1">
    <location>
        <begin position="1"/>
        <end position="20"/>
    </location>
</feature>
<dbReference type="KEGG" id="mei:Msip34_1865"/>
<reference evidence="2 3" key="2">
    <citation type="journal article" date="2011" name="J. Bacteriol.">
        <title>Genomes of three methylotrophs from a single niche uncover genetic and metabolic divergence of Methylophilaceae.</title>
        <authorList>
            <person name="Lapidus A."/>
            <person name="Clum A."/>
            <person name="Labutti K."/>
            <person name="Kaluzhnaya M.G."/>
            <person name="Lim S."/>
            <person name="Beck D.A."/>
            <person name="Glavina Del Rio T."/>
            <person name="Nolan M."/>
            <person name="Mavromatis K."/>
            <person name="Huntemann M."/>
            <person name="Lucas S."/>
            <person name="Lidstrom M.E."/>
            <person name="Ivanova N."/>
            <person name="Chistoserdova L."/>
        </authorList>
    </citation>
    <scope>NUCLEOTIDE SEQUENCE [LARGE SCALE GENOMIC DNA]</scope>
    <source>
        <strain evidence="2 3">SIP3-4</strain>
    </source>
</reference>
<keyword evidence="3" id="KW-1185">Reference proteome</keyword>
<name>C6X6W4_METGS</name>
<dbReference type="EMBL" id="CP001674">
    <property type="protein sequence ID" value="ACT51107.1"/>
    <property type="molecule type" value="Genomic_DNA"/>
</dbReference>
<dbReference type="STRING" id="582744.Msip34_1865"/>
<dbReference type="RefSeq" id="WP_015830480.1">
    <property type="nucleotide sequence ID" value="NC_012969.1"/>
</dbReference>
<reference evidence="3" key="1">
    <citation type="submission" date="2009-07" db="EMBL/GenBank/DDBJ databases">
        <title>Complete sequence of chromosome of Methylovorus sp. SIP3-4.</title>
        <authorList>
            <person name="Lucas S."/>
            <person name="Copeland A."/>
            <person name="Lapidus A."/>
            <person name="Glavina del Rio T."/>
            <person name="Tice H."/>
            <person name="Bruce D."/>
            <person name="Goodwin L."/>
            <person name="Pitluck S."/>
            <person name="Clum A."/>
            <person name="Larimer F."/>
            <person name="Land M."/>
            <person name="Hauser L."/>
            <person name="Kyrpides N."/>
            <person name="Mikhailova N."/>
            <person name="Kayluzhnaya M."/>
            <person name="Chistoserdova L."/>
        </authorList>
    </citation>
    <scope>NUCLEOTIDE SEQUENCE [LARGE SCALE GENOMIC DNA]</scope>
    <source>
        <strain evidence="3">SIP3-4</strain>
    </source>
</reference>
<dbReference type="eggNOG" id="ENOG502ZAP2">
    <property type="taxonomic scope" value="Bacteria"/>
</dbReference>
<keyword evidence="1" id="KW-0732">Signal</keyword>